<evidence type="ECO:0000256" key="4">
    <source>
        <dbReference type="PROSITE-ProRule" id="PRU00335"/>
    </source>
</evidence>
<dbReference type="EMBL" id="VNHW01000009">
    <property type="protein sequence ID" value="TYP86604.1"/>
    <property type="molecule type" value="Genomic_DNA"/>
</dbReference>
<organism evidence="6 7">
    <name type="scientific">Blastococcus xanthinilyticus</name>
    <dbReference type="NCBI Taxonomy" id="1564164"/>
    <lineage>
        <taxon>Bacteria</taxon>
        <taxon>Bacillati</taxon>
        <taxon>Actinomycetota</taxon>
        <taxon>Actinomycetes</taxon>
        <taxon>Geodermatophilales</taxon>
        <taxon>Geodermatophilaceae</taxon>
        <taxon>Blastococcus</taxon>
    </lineage>
</organism>
<dbReference type="Proteomes" id="UP000322499">
    <property type="component" value="Unassembled WGS sequence"/>
</dbReference>
<gene>
    <name evidence="6" type="ORF">BD833_109209</name>
</gene>
<dbReference type="SUPFAM" id="SSF46689">
    <property type="entry name" value="Homeodomain-like"/>
    <property type="match status" value="1"/>
</dbReference>
<dbReference type="PANTHER" id="PTHR30055:SF146">
    <property type="entry name" value="HTH-TYPE TRANSCRIPTIONAL DUAL REGULATOR CECR"/>
    <property type="match status" value="1"/>
</dbReference>
<sequence length="225" mass="23974">MSGTGGEIVVRITTGDGDLDPRILRTRAAVVQAATALFLENGYVDTSLDDVAARAGVSKKTIYNNFGDKERLFTEIVLGVTATAEEFAAGLTSSFGDGRDIAEMLHGLARRHLDSVTSPAVVRLRRLISAESRRFPDLAREYYRRAPVRVIAAFSAAFADLAARGSLQLTDSARAAEHFAFLVVGPVLDRIMFEGAAAVPGADERDAIARAAVSTFLAAYGARPA</sequence>
<evidence type="ECO:0000313" key="6">
    <source>
        <dbReference type="EMBL" id="TYP86604.1"/>
    </source>
</evidence>
<dbReference type="InterPro" id="IPR039536">
    <property type="entry name" value="TetR_C_Proteobacteria"/>
</dbReference>
<reference evidence="6 7" key="1">
    <citation type="submission" date="2019-07" db="EMBL/GenBank/DDBJ databases">
        <title>Genomic Encyclopedia of Archaeal and Bacterial Type Strains, Phase II (KMG-II): from individual species to whole genera.</title>
        <authorList>
            <person name="Goeker M."/>
        </authorList>
    </citation>
    <scope>NUCLEOTIDE SEQUENCE [LARGE SCALE GENOMIC DNA]</scope>
    <source>
        <strain evidence="6 7">DSM 46842</strain>
    </source>
</reference>
<keyword evidence="3" id="KW-0804">Transcription</keyword>
<protein>
    <submittedName>
        <fullName evidence="6">TetR family transcriptional regulator</fullName>
    </submittedName>
</protein>
<evidence type="ECO:0000313" key="7">
    <source>
        <dbReference type="Proteomes" id="UP000322499"/>
    </source>
</evidence>
<dbReference type="PROSITE" id="PS50977">
    <property type="entry name" value="HTH_TETR_2"/>
    <property type="match status" value="1"/>
</dbReference>
<keyword evidence="7" id="KW-1185">Reference proteome</keyword>
<proteinExistence type="predicted"/>
<dbReference type="Pfam" id="PF14246">
    <property type="entry name" value="TetR_C_7"/>
    <property type="match status" value="1"/>
</dbReference>
<feature type="domain" description="HTH tetR-type" evidence="5">
    <location>
        <begin position="24"/>
        <end position="84"/>
    </location>
</feature>
<dbReference type="GO" id="GO:0003700">
    <property type="term" value="F:DNA-binding transcription factor activity"/>
    <property type="evidence" value="ECO:0007669"/>
    <property type="project" value="TreeGrafter"/>
</dbReference>
<accession>A0A5S5CU52</accession>
<evidence type="ECO:0000256" key="2">
    <source>
        <dbReference type="ARBA" id="ARBA00023125"/>
    </source>
</evidence>
<dbReference type="RefSeq" id="WP_208092683.1">
    <property type="nucleotide sequence ID" value="NZ_VNHW01000009.1"/>
</dbReference>
<dbReference type="InterPro" id="IPR001647">
    <property type="entry name" value="HTH_TetR"/>
</dbReference>
<keyword evidence="2 4" id="KW-0238">DNA-binding</keyword>
<dbReference type="InterPro" id="IPR050109">
    <property type="entry name" value="HTH-type_TetR-like_transc_reg"/>
</dbReference>
<comment type="caution">
    <text evidence="6">The sequence shown here is derived from an EMBL/GenBank/DDBJ whole genome shotgun (WGS) entry which is preliminary data.</text>
</comment>
<dbReference type="PRINTS" id="PR00455">
    <property type="entry name" value="HTHTETR"/>
</dbReference>
<dbReference type="Pfam" id="PF00440">
    <property type="entry name" value="TetR_N"/>
    <property type="match status" value="1"/>
</dbReference>
<dbReference type="PANTHER" id="PTHR30055">
    <property type="entry name" value="HTH-TYPE TRANSCRIPTIONAL REGULATOR RUTR"/>
    <property type="match status" value="1"/>
</dbReference>
<evidence type="ECO:0000259" key="5">
    <source>
        <dbReference type="PROSITE" id="PS50977"/>
    </source>
</evidence>
<dbReference type="InterPro" id="IPR036271">
    <property type="entry name" value="Tet_transcr_reg_TetR-rel_C_sf"/>
</dbReference>
<dbReference type="InterPro" id="IPR009057">
    <property type="entry name" value="Homeodomain-like_sf"/>
</dbReference>
<feature type="DNA-binding region" description="H-T-H motif" evidence="4">
    <location>
        <begin position="47"/>
        <end position="66"/>
    </location>
</feature>
<dbReference type="FunFam" id="1.10.10.60:FF:000141">
    <property type="entry name" value="TetR family transcriptional regulator"/>
    <property type="match status" value="1"/>
</dbReference>
<evidence type="ECO:0000256" key="3">
    <source>
        <dbReference type="ARBA" id="ARBA00023163"/>
    </source>
</evidence>
<dbReference type="Gene3D" id="1.10.357.10">
    <property type="entry name" value="Tetracycline Repressor, domain 2"/>
    <property type="match status" value="1"/>
</dbReference>
<dbReference type="AlphaFoldDB" id="A0A5S5CU52"/>
<evidence type="ECO:0000256" key="1">
    <source>
        <dbReference type="ARBA" id="ARBA00023015"/>
    </source>
</evidence>
<dbReference type="GO" id="GO:0000976">
    <property type="term" value="F:transcription cis-regulatory region binding"/>
    <property type="evidence" value="ECO:0007669"/>
    <property type="project" value="TreeGrafter"/>
</dbReference>
<dbReference type="SUPFAM" id="SSF48498">
    <property type="entry name" value="Tetracyclin repressor-like, C-terminal domain"/>
    <property type="match status" value="1"/>
</dbReference>
<name>A0A5S5CU52_9ACTN</name>
<dbReference type="GO" id="GO:0045892">
    <property type="term" value="P:negative regulation of DNA-templated transcription"/>
    <property type="evidence" value="ECO:0007669"/>
    <property type="project" value="UniProtKB-ARBA"/>
</dbReference>
<keyword evidence="1" id="KW-0805">Transcription regulation</keyword>